<accession>A0A4V3GV53</accession>
<keyword evidence="1" id="KW-1133">Transmembrane helix</keyword>
<dbReference type="RefSeq" id="WP_134014989.1">
    <property type="nucleotide sequence ID" value="NZ_SOEC01000001.1"/>
</dbReference>
<organism evidence="2 3">
    <name type="scientific">Modicisalibacter xianhensis</name>
    <dbReference type="NCBI Taxonomy" id="442341"/>
    <lineage>
        <taxon>Bacteria</taxon>
        <taxon>Pseudomonadati</taxon>
        <taxon>Pseudomonadota</taxon>
        <taxon>Gammaproteobacteria</taxon>
        <taxon>Oceanospirillales</taxon>
        <taxon>Halomonadaceae</taxon>
        <taxon>Modicisalibacter</taxon>
    </lineage>
</organism>
<keyword evidence="1" id="KW-0472">Membrane</keyword>
<gene>
    <name evidence="2" type="ORF">DFO67_101130</name>
</gene>
<sequence>MRIAIVIVVLATLALGALGIAQSDHSWPLAPESLVSLGLFGLALIAGMGVLLLLVTLVAHQGRQQRSLLDSLDAQRRQQRSLETAQLMRHFVHQAEALLEKDSLDPNKRSVQRCLAVDALRGNTGRGDPNYHRLGRLFEWLADEADEAKGDGARTRLIDPVLRQYAEIAEQLCRIGEADKERLSAFMRFQPHPPKANDAVAQ</sequence>
<protein>
    <submittedName>
        <fullName evidence="2">Uncharacterized protein</fullName>
    </submittedName>
</protein>
<name>A0A4V3GV53_9GAMM</name>
<comment type="caution">
    <text evidence="2">The sequence shown here is derived from an EMBL/GenBank/DDBJ whole genome shotgun (WGS) entry which is preliminary data.</text>
</comment>
<evidence type="ECO:0000256" key="1">
    <source>
        <dbReference type="SAM" id="Phobius"/>
    </source>
</evidence>
<dbReference type="OrthoDB" id="6182448at2"/>
<evidence type="ECO:0000313" key="3">
    <source>
        <dbReference type="Proteomes" id="UP000294489"/>
    </source>
</evidence>
<feature type="transmembrane region" description="Helical" evidence="1">
    <location>
        <begin position="39"/>
        <end position="59"/>
    </location>
</feature>
<dbReference type="Proteomes" id="UP000294489">
    <property type="component" value="Unassembled WGS sequence"/>
</dbReference>
<dbReference type="EMBL" id="SOEC01000001">
    <property type="protein sequence ID" value="TDX32836.1"/>
    <property type="molecule type" value="Genomic_DNA"/>
</dbReference>
<proteinExistence type="predicted"/>
<dbReference type="AlphaFoldDB" id="A0A4V3GV53"/>
<reference evidence="2 3" key="1">
    <citation type="submission" date="2019-03" db="EMBL/GenBank/DDBJ databases">
        <title>Freshwater and sediment microbial communities from various areas in North America, analyzing microbe dynamics in response to fracking.</title>
        <authorList>
            <person name="Lamendella R."/>
        </authorList>
    </citation>
    <scope>NUCLEOTIDE SEQUENCE [LARGE SCALE GENOMIC DNA]</scope>
    <source>
        <strain evidence="2 3">6_TX</strain>
    </source>
</reference>
<keyword evidence="1" id="KW-0812">Transmembrane</keyword>
<evidence type="ECO:0000313" key="2">
    <source>
        <dbReference type="EMBL" id="TDX32836.1"/>
    </source>
</evidence>